<dbReference type="AlphaFoldDB" id="A0A450WIQ6"/>
<sequence length="159" mass="17605">MYHAVNRSHYGFKDFPGFAKVALKSIQDDYTRSISTDHCATAILRAPSNELQGCVDDIKKAFEALRPFRPKGFIEALLYAAALTKAGDHAAASACFRELLASIPEEDRNEQWRLEATLVAVASEIEHAIGGGEAFSELIEKWSGFVSDLDKENEERAKL</sequence>
<dbReference type="EMBL" id="CAADFN010000027">
    <property type="protein sequence ID" value="VFK16915.1"/>
    <property type="molecule type" value="Genomic_DNA"/>
</dbReference>
<evidence type="ECO:0008006" key="2">
    <source>
        <dbReference type="Google" id="ProtNLM"/>
    </source>
</evidence>
<proteinExistence type="predicted"/>
<gene>
    <name evidence="1" type="ORF">BECKLFY1418C_GA0070996_102712</name>
</gene>
<protein>
    <recommendedName>
        <fullName evidence="2">Tetratricopeptide repeat-containing protein</fullName>
    </recommendedName>
</protein>
<reference evidence="1" key="1">
    <citation type="submission" date="2019-02" db="EMBL/GenBank/DDBJ databases">
        <authorList>
            <person name="Gruber-Vodicka R. H."/>
            <person name="Seah K. B. B."/>
        </authorList>
    </citation>
    <scope>NUCLEOTIDE SEQUENCE</scope>
    <source>
        <strain evidence="1">BECK_BY7</strain>
    </source>
</reference>
<evidence type="ECO:0000313" key="1">
    <source>
        <dbReference type="EMBL" id="VFK16915.1"/>
    </source>
</evidence>
<accession>A0A450WIQ6</accession>
<organism evidence="1">
    <name type="scientific">Candidatus Kentrum sp. LFY</name>
    <dbReference type="NCBI Taxonomy" id="2126342"/>
    <lineage>
        <taxon>Bacteria</taxon>
        <taxon>Pseudomonadati</taxon>
        <taxon>Pseudomonadota</taxon>
        <taxon>Gammaproteobacteria</taxon>
        <taxon>Candidatus Kentrum</taxon>
    </lineage>
</organism>
<name>A0A450WIQ6_9GAMM</name>